<feature type="domain" description="OLD protein-like TOPRIM" evidence="3">
    <location>
        <begin position="386"/>
        <end position="439"/>
    </location>
</feature>
<dbReference type="GO" id="GO:0006302">
    <property type="term" value="P:double-strand break repair"/>
    <property type="evidence" value="ECO:0007669"/>
    <property type="project" value="InterPro"/>
</dbReference>
<dbReference type="RefSeq" id="WP_353642515.1">
    <property type="nucleotide sequence ID" value="NZ_CP159253.1"/>
</dbReference>
<proteinExistence type="predicted"/>
<sequence length="655" mass="72526">MFLSEITIRNFRLFADFKVRLNSGINIIVGENNSGKTALIDALRYALSVNSGEWVRIQDRDFRKGATSFSIQLKFEDINSRQAAAFVEHLTHEKLTDAQGRKSVLYLNLLAEQTSPLARGTRQIRTEIRSGPNADGPSIEREAREFLATTYLRPLRDAEAELMGGRGSRLAQILDASEQFGQANVVDELLSAIVTANQTIMGNEGVTSARDRVQTQIRDLDFKTNPLSPLISIMGGTDLALLTDVERRQMFKAILERLQLLIDAHERYQGLGYSNLLFIATELLLLEQEQHDFPLLLVEEPEAHLHPQLQMKFLKALREGFGGRNSSLQSVLTTHSPNLASKAPLESIIIMSAGKAFSLRKEETQLAPENYVYLEKFLDVTKSNLFFAKGVILVEGDGENILLSTFADLLGASFEDFGVSVINVGSIAFAPFANIFQRRGKDAEPVEWLSTRIACLRDLDLWPERAKIAEGNPYGFIESKERNQHYWESHYAGNAAGRTQWMNNRKALAGQNVRVELSDHWTFEYALIRSGLAAEVYEALKGSTNGFAELPADEELRAIAIFKEIAESRGGKTSVAYKLSALLAERYGPVISLPVAGETPEQAEGRQKAAEAESLARKDALRAKLPRYILAALGYITGVPLAPPAEEAEVNAAAA</sequence>
<dbReference type="Gene3D" id="3.40.50.300">
    <property type="entry name" value="P-loop containing nucleotide triphosphate hydrolases"/>
    <property type="match status" value="1"/>
</dbReference>
<dbReference type="Pfam" id="PF13476">
    <property type="entry name" value="AAA_23"/>
    <property type="match status" value="1"/>
</dbReference>
<name>A0AAU8CSL9_9HYPH</name>
<accession>A0AAU8CSL9</accession>
<gene>
    <name evidence="4" type="ORF">ABVK50_05500</name>
</gene>
<dbReference type="SUPFAM" id="SSF52540">
    <property type="entry name" value="P-loop containing nucleoside triphosphate hydrolases"/>
    <property type="match status" value="1"/>
</dbReference>
<evidence type="ECO:0000259" key="1">
    <source>
        <dbReference type="Pfam" id="PF13175"/>
    </source>
</evidence>
<dbReference type="GO" id="GO:0016887">
    <property type="term" value="F:ATP hydrolysis activity"/>
    <property type="evidence" value="ECO:0007669"/>
    <property type="project" value="InterPro"/>
</dbReference>
<evidence type="ECO:0000313" key="4">
    <source>
        <dbReference type="EMBL" id="XCG49956.1"/>
    </source>
</evidence>
<reference evidence="4" key="1">
    <citation type="submission" date="2024-06" db="EMBL/GenBank/DDBJ databases">
        <title>Mesorhizobium karijinii sp. nov., a symbiont of the iconic Swainsona formosa from arid Australia.</title>
        <authorList>
            <person name="Hill Y.J."/>
            <person name="Watkin E.L.J."/>
            <person name="O'Hara G.W."/>
            <person name="Terpolilli J."/>
            <person name="Tye M.L."/>
            <person name="Kohlmeier M.G."/>
        </authorList>
    </citation>
    <scope>NUCLEOTIDE SEQUENCE</scope>
    <source>
        <strain evidence="4">WSM2240</strain>
    </source>
</reference>
<evidence type="ECO:0000259" key="3">
    <source>
        <dbReference type="Pfam" id="PF20469"/>
    </source>
</evidence>
<dbReference type="InterPro" id="IPR034139">
    <property type="entry name" value="TOPRIM_OLD"/>
</dbReference>
<organism evidence="4">
    <name type="scientific">Mesorhizobium sp. WSM2240</name>
    <dbReference type="NCBI Taxonomy" id="3228851"/>
    <lineage>
        <taxon>Bacteria</taxon>
        <taxon>Pseudomonadati</taxon>
        <taxon>Pseudomonadota</taxon>
        <taxon>Alphaproteobacteria</taxon>
        <taxon>Hyphomicrobiales</taxon>
        <taxon>Phyllobacteriaceae</taxon>
        <taxon>Mesorhizobium</taxon>
    </lineage>
</organism>
<dbReference type="InterPro" id="IPR041685">
    <property type="entry name" value="AAA_GajA/Old/RecF-like"/>
</dbReference>
<dbReference type="InterPro" id="IPR051396">
    <property type="entry name" value="Bact_Antivir_Def_Nuclease"/>
</dbReference>
<dbReference type="Pfam" id="PF20469">
    <property type="entry name" value="OLD-like_TOPRIM"/>
    <property type="match status" value="1"/>
</dbReference>
<dbReference type="AlphaFoldDB" id="A0AAU8CSL9"/>
<evidence type="ECO:0000259" key="2">
    <source>
        <dbReference type="Pfam" id="PF13476"/>
    </source>
</evidence>
<dbReference type="PANTHER" id="PTHR43581">
    <property type="entry name" value="ATP/GTP PHOSPHATASE"/>
    <property type="match status" value="1"/>
</dbReference>
<protein>
    <submittedName>
        <fullName evidence="4">AAA family ATPase</fullName>
    </submittedName>
</protein>
<feature type="domain" description="Rad50/SbcC-type AAA" evidence="2">
    <location>
        <begin position="5"/>
        <end position="88"/>
    </location>
</feature>
<dbReference type="PANTHER" id="PTHR43581:SF4">
    <property type="entry name" value="ATP_GTP PHOSPHATASE"/>
    <property type="match status" value="1"/>
</dbReference>
<dbReference type="EMBL" id="CP159253">
    <property type="protein sequence ID" value="XCG49956.1"/>
    <property type="molecule type" value="Genomic_DNA"/>
</dbReference>
<dbReference type="Pfam" id="PF13175">
    <property type="entry name" value="AAA_15"/>
    <property type="match status" value="1"/>
</dbReference>
<feature type="domain" description="Endonuclease GajA/Old nuclease/RecF-like AAA" evidence="1">
    <location>
        <begin position="263"/>
        <end position="340"/>
    </location>
</feature>
<dbReference type="InterPro" id="IPR027417">
    <property type="entry name" value="P-loop_NTPase"/>
</dbReference>
<dbReference type="CDD" id="cd01026">
    <property type="entry name" value="TOPRIM_OLD"/>
    <property type="match status" value="1"/>
</dbReference>
<dbReference type="InterPro" id="IPR038729">
    <property type="entry name" value="Rad50/SbcC_AAA"/>
</dbReference>